<evidence type="ECO:0000256" key="7">
    <source>
        <dbReference type="ARBA" id="ARBA00022801"/>
    </source>
</evidence>
<comment type="function">
    <text evidence="13">Glucanases play a role in cell expansion during growth, in cell-cell fusion during mating, and in spore release during sporulation. This enzyme may be involved in beta-glucan degradation. Active on laminarin and lichenan.</text>
</comment>
<keyword evidence="9" id="KW-0325">Glycoprotein</keyword>
<evidence type="ECO:0000256" key="15">
    <source>
        <dbReference type="ARBA" id="ARBA00043078"/>
    </source>
</evidence>
<name>A0A385MI56_PSEAE</name>
<reference evidence="16" key="1">
    <citation type="submission" date="2017-11" db="EMBL/GenBank/DDBJ databases">
        <title>Modelled 3D-structures of proteobacterial transglycosylases from glycoside hydrolase family 17 give insight in ligand interactions explaining differences in transglycosylation products.</title>
        <authorList>
            <person name="Linares-Pasten J."/>
            <person name="Jonsdottir L.B."/>
            <person name="Hreggvidsson G.O."/>
            <person name="Fridjonsson O.H."/>
            <person name="Watzlawick H."/>
            <person name="Nordberg Karlsson E."/>
        </authorList>
    </citation>
    <scope>NUCLEOTIDE SEQUENCE</scope>
    <source>
        <strain evidence="16">PAO1</strain>
    </source>
</reference>
<evidence type="ECO:0000256" key="9">
    <source>
        <dbReference type="ARBA" id="ARBA00023180"/>
    </source>
</evidence>
<evidence type="ECO:0000256" key="8">
    <source>
        <dbReference type="ARBA" id="ARBA00023136"/>
    </source>
</evidence>
<dbReference type="SUPFAM" id="SSF51445">
    <property type="entry name" value="(Trans)glycosidases"/>
    <property type="match status" value="1"/>
</dbReference>
<evidence type="ECO:0000256" key="1">
    <source>
        <dbReference type="ARBA" id="ARBA00004191"/>
    </source>
</evidence>
<dbReference type="PANTHER" id="PTHR16631">
    <property type="entry name" value="GLUCAN 1,3-BETA-GLUCOSIDASE"/>
    <property type="match status" value="1"/>
</dbReference>
<evidence type="ECO:0000256" key="3">
    <source>
        <dbReference type="ARBA" id="ARBA00022475"/>
    </source>
</evidence>
<keyword evidence="5" id="KW-0964">Secreted</keyword>
<dbReference type="PROSITE" id="PS00587">
    <property type="entry name" value="GLYCOSYL_HYDROL_F17"/>
    <property type="match status" value="1"/>
</dbReference>
<dbReference type="GO" id="GO:0071555">
    <property type="term" value="P:cell wall organization"/>
    <property type="evidence" value="ECO:0007669"/>
    <property type="project" value="UniProtKB-KW"/>
</dbReference>
<comment type="subcellular location">
    <subcellularLocation>
        <location evidence="2">Cell membrane</location>
    </subcellularLocation>
    <subcellularLocation>
        <location evidence="1">Secreted</location>
        <location evidence="1">Cell wall</location>
    </subcellularLocation>
</comment>
<dbReference type="InterPro" id="IPR000490">
    <property type="entry name" value="Glyco_hydro_17"/>
</dbReference>
<keyword evidence="3" id="KW-1003">Cell membrane</keyword>
<evidence type="ECO:0000256" key="11">
    <source>
        <dbReference type="ARBA" id="ARBA00023316"/>
    </source>
</evidence>
<dbReference type="GO" id="GO:0004553">
    <property type="term" value="F:hydrolase activity, hydrolyzing O-glycosyl compounds"/>
    <property type="evidence" value="ECO:0007669"/>
    <property type="project" value="InterPro"/>
</dbReference>
<sequence>MTYSVQGALGDIPALAEAFGLRVSLGIWLGPDLASNEAEIARAIRIANESPSVVRVIVGNEALFRREVTAEQLIAYLDRVRAAVKVPVTTAEQWHVYREHPELAQHVDLIAAHVLPYWEATPVADAVDFVLERARELKAAFPRKPLLLAEVGWPSNGRMRGSAEATPADQAIYLRRLTNALNGEGYSYFVIEAFDQPWKVSAEGSVGAYWGVYNADRKAKFNFTG</sequence>
<accession>A0A385MI56</accession>
<dbReference type="InterPro" id="IPR017853">
    <property type="entry name" value="GH"/>
</dbReference>
<evidence type="ECO:0000256" key="6">
    <source>
        <dbReference type="ARBA" id="ARBA00022729"/>
    </source>
</evidence>
<gene>
    <name evidence="16" type="primary">glt1</name>
</gene>
<dbReference type="GO" id="GO:0005886">
    <property type="term" value="C:plasma membrane"/>
    <property type="evidence" value="ECO:0007669"/>
    <property type="project" value="UniProtKB-SubCell"/>
</dbReference>
<dbReference type="PANTHER" id="PTHR16631:SF17">
    <property type="entry name" value="GLUCAN ENDO-1,3-BETA-GLUCOSIDASE BTGC"/>
    <property type="match status" value="1"/>
</dbReference>
<keyword evidence="6" id="KW-0732">Signal</keyword>
<dbReference type="Gene3D" id="3.20.20.80">
    <property type="entry name" value="Glycosidases"/>
    <property type="match status" value="1"/>
</dbReference>
<evidence type="ECO:0000256" key="12">
    <source>
        <dbReference type="ARBA" id="ARBA00023326"/>
    </source>
</evidence>
<dbReference type="AlphaFoldDB" id="A0A385MI56"/>
<keyword evidence="7 16" id="KW-0378">Hydrolase</keyword>
<keyword evidence="12" id="KW-0624">Polysaccharide degradation</keyword>
<evidence type="ECO:0000256" key="2">
    <source>
        <dbReference type="ARBA" id="ARBA00004236"/>
    </source>
</evidence>
<evidence type="ECO:0000313" key="16">
    <source>
        <dbReference type="EMBL" id="AYA60155.1"/>
    </source>
</evidence>
<dbReference type="GO" id="GO:0000272">
    <property type="term" value="P:polysaccharide catabolic process"/>
    <property type="evidence" value="ECO:0007669"/>
    <property type="project" value="UniProtKB-KW"/>
</dbReference>
<keyword evidence="4" id="KW-0134">Cell wall</keyword>
<evidence type="ECO:0000256" key="4">
    <source>
        <dbReference type="ARBA" id="ARBA00022512"/>
    </source>
</evidence>
<evidence type="ECO:0000256" key="13">
    <source>
        <dbReference type="ARBA" id="ARBA00037649"/>
    </source>
</evidence>
<evidence type="ECO:0000256" key="5">
    <source>
        <dbReference type="ARBA" id="ARBA00022525"/>
    </source>
</evidence>
<keyword evidence="11" id="KW-0961">Cell wall biogenesis/degradation</keyword>
<organism evidence="16">
    <name type="scientific">Pseudomonas aeruginosa (strain ATCC 15692 / DSM 22644 / CIP 104116 / JCM 14847 / LMG 12228 / 1C / PRS 101 / PAO1)</name>
    <dbReference type="NCBI Taxonomy" id="208964"/>
    <lineage>
        <taxon>Bacteria</taxon>
        <taxon>Pseudomonadati</taxon>
        <taxon>Pseudomonadota</taxon>
        <taxon>Gammaproteobacteria</taxon>
        <taxon>Pseudomonadales</taxon>
        <taxon>Pseudomonadaceae</taxon>
        <taxon>Pseudomonas</taxon>
    </lineage>
</organism>
<protein>
    <recommendedName>
        <fullName evidence="15">Endo-1,3-beta-glucanase btgC</fullName>
    </recommendedName>
    <alternativeName>
        <fullName evidence="14">Laminarinase btgC</fullName>
    </alternativeName>
</protein>
<evidence type="ECO:0000256" key="10">
    <source>
        <dbReference type="ARBA" id="ARBA00023277"/>
    </source>
</evidence>
<dbReference type="InterPro" id="IPR050732">
    <property type="entry name" value="Beta-glucan_modifiers"/>
</dbReference>
<evidence type="ECO:0000256" key="14">
    <source>
        <dbReference type="ARBA" id="ARBA00042373"/>
    </source>
</evidence>
<keyword evidence="10" id="KW-0119">Carbohydrate metabolism</keyword>
<keyword evidence="8" id="KW-0472">Membrane</keyword>
<dbReference type="EMBL" id="MG518483">
    <property type="protein sequence ID" value="AYA60155.1"/>
    <property type="molecule type" value="Genomic_DNA"/>
</dbReference>
<proteinExistence type="predicted"/>